<dbReference type="SUPFAM" id="SSF54928">
    <property type="entry name" value="RNA-binding domain, RBD"/>
    <property type="match status" value="4"/>
</dbReference>
<dbReference type="InterPro" id="IPR011990">
    <property type="entry name" value="TPR-like_helical_dom_sf"/>
</dbReference>
<evidence type="ECO:0000256" key="8">
    <source>
        <dbReference type="ARBA" id="ARBA00093627"/>
    </source>
</evidence>
<evidence type="ECO:0000313" key="12">
    <source>
        <dbReference type="EMBL" id="OAF55474.1"/>
    </source>
</evidence>
<dbReference type="RefSeq" id="XP_024320774.1">
    <property type="nucleotide sequence ID" value="XM_024471848.1"/>
</dbReference>
<evidence type="ECO:0000256" key="2">
    <source>
        <dbReference type="ARBA" id="ARBA00022664"/>
    </source>
</evidence>
<keyword evidence="2" id="KW-0507">mRNA processing</keyword>
<feature type="region of interest" description="Disordered" evidence="10">
    <location>
        <begin position="519"/>
        <end position="539"/>
    </location>
</feature>
<evidence type="ECO:0000256" key="3">
    <source>
        <dbReference type="ARBA" id="ARBA00022737"/>
    </source>
</evidence>
<evidence type="ECO:0000259" key="11">
    <source>
        <dbReference type="PROSITE" id="PS50102"/>
    </source>
</evidence>
<comment type="function">
    <text evidence="7">Functions as a recycling factor of the spliceosome, a machinery that forms on each precursor-messenger RNA (pre-mRNA) and catalyzes the removal of introns. Chaperones the re-annealing of U4 and U6 snRNAs (small nuclear RNAs) released from previous rounds of splicing, an initial step in reforming the U4/U6-U5 tri-snRNP (small nuclear ribonucleoprotein) that can reassemble into another spliceosome complex; this step involves binding U6 and facilitating the unwinding of the U6 internal stem loop, followed by base-pairing of U6 to U4.</text>
</comment>
<dbReference type="InterPro" id="IPR035979">
    <property type="entry name" value="RBD_domain_sf"/>
</dbReference>
<feature type="compositionally biased region" description="Low complexity" evidence="10">
    <location>
        <begin position="843"/>
        <end position="852"/>
    </location>
</feature>
<evidence type="ECO:0000256" key="5">
    <source>
        <dbReference type="ARBA" id="ARBA00023187"/>
    </source>
</evidence>
<dbReference type="FunFam" id="3.30.70.330:FF:000588">
    <property type="entry name" value="Pre-mRNA splicing factor (Prp24), putative"/>
    <property type="match status" value="1"/>
</dbReference>
<feature type="compositionally biased region" description="Low complexity" evidence="10">
    <location>
        <begin position="817"/>
        <end position="829"/>
    </location>
</feature>
<feature type="domain" description="RRM" evidence="11">
    <location>
        <begin position="566"/>
        <end position="641"/>
    </location>
</feature>
<protein>
    <recommendedName>
        <fullName evidence="8">U4/U6 snRNA-associated-splicing factor PRP24</fullName>
    </recommendedName>
</protein>
<dbReference type="PROSITE" id="PS50102">
    <property type="entry name" value="RRM"/>
    <property type="match status" value="4"/>
</dbReference>
<evidence type="ECO:0000256" key="1">
    <source>
        <dbReference type="ARBA" id="ARBA00004123"/>
    </source>
</evidence>
<reference evidence="12" key="1">
    <citation type="submission" date="2016-03" db="EMBL/GenBank/DDBJ databases">
        <title>Updated assembly of Pseudogymnoascus destructans, the fungus causing white-nose syndrome of bats.</title>
        <authorList>
            <person name="Palmer J.M."/>
            <person name="Drees K.P."/>
            <person name="Foster J.T."/>
            <person name="Lindner D.L."/>
        </authorList>
    </citation>
    <scope>NUCLEOTIDE SEQUENCE [LARGE SCALE GENOMIC DNA]</scope>
    <source>
        <strain evidence="12">20631-21</strain>
    </source>
</reference>
<dbReference type="Gene3D" id="3.30.70.330">
    <property type="match status" value="4"/>
</dbReference>
<comment type="subcellular location">
    <subcellularLocation>
        <location evidence="1">Nucleus</location>
    </subcellularLocation>
</comment>
<feature type="region of interest" description="Disordered" evidence="10">
    <location>
        <begin position="817"/>
        <end position="854"/>
    </location>
</feature>
<dbReference type="FunFam" id="3.30.70.330:FF:000523">
    <property type="entry name" value="Pre-mRNA splicing factor (Prp24), putative"/>
    <property type="match status" value="1"/>
</dbReference>
<dbReference type="EMBL" id="KV441409">
    <property type="protein sequence ID" value="OAF55474.1"/>
    <property type="molecule type" value="Genomic_DNA"/>
</dbReference>
<name>A0A177A3F8_9PEZI</name>
<dbReference type="SMART" id="SM00360">
    <property type="entry name" value="RRM"/>
    <property type="match status" value="4"/>
</dbReference>
<dbReference type="GO" id="GO:0003723">
    <property type="term" value="F:RNA binding"/>
    <property type="evidence" value="ECO:0007669"/>
    <property type="project" value="UniProtKB-UniRule"/>
</dbReference>
<dbReference type="GO" id="GO:0005688">
    <property type="term" value="C:U6 snRNP"/>
    <property type="evidence" value="ECO:0007669"/>
    <property type="project" value="UniProtKB-ARBA"/>
</dbReference>
<evidence type="ECO:0000256" key="6">
    <source>
        <dbReference type="ARBA" id="ARBA00023242"/>
    </source>
</evidence>
<accession>A0A177A3F8</accession>
<feature type="domain" description="RRM" evidence="11">
    <location>
        <begin position="862"/>
        <end position="935"/>
    </location>
</feature>
<proteinExistence type="predicted"/>
<dbReference type="Proteomes" id="UP000077154">
    <property type="component" value="Unassembled WGS sequence"/>
</dbReference>
<sequence length="1044" mass="115920">MGEPVGEDAWVSLVDEGSRSAANLEQRVEVVELYKRAVSAEPYSLRLWVQYCEWIWSLHTDCQSSDAGWSEEEQHLGQEVFSLNTAIDMWQQGAHAIRYRLDDSHSLWNRYISLELWLLAKAPSPAAVERVKALYLDRLQVPHATWEETSQAFSTFVTRYDEAHWEETMVWSTQLAKNAKEIYGQREDQELSLVRSVQSGDKEKQKAVLTEYLEWETIQSRKKNGIPALCFALYERALLILPTDVTLWEDYAGAVNGYIGASHGRPQDCPDLLQLLQRSVKHCPWSGMLWSRYMLRAEIEHLDFRDVEQIKHAATSSDQLDRNGMTDVYMVYGAWCNYLRRRAVDRDATDEDGDLADVGMPSALDGVEHWGEPADRKNAKGDPTFQIQRCWIQYLTQKGLITEARSQWHDLVKPHGDSYEFWLRYYQWEMDMPHTDNTRPFAAALLKQAIQRRTLDWPEKIMEMYLSHCSTYEFPVDVANAIDFVHRNSKGVAKRRQREAAEAAAAYAEQQRLVQPAEAIAADESPSGSKRKRDAAAEVDGNAAKKFKAGGEDLDAQSVKRDRENTSILVSNLPLEATQTKVRQYFKEYGHINNLTLKPESDKQSATALIEFRSVEDVQSALLRDDKYFADKQISVVPGTGLTLYVTNYPPTADEDYLRNLFKDCGEIFSFRWPSLKYNTHRRFCYVSFRTAAAAAAATALDGKLLEGKYKLEAKYSDPSRKKPREGAMLEGREIHIAGLDRGASEDDLQAVFSKYGAVESVRILRNIAGKSKGSAFVVFAKAEEATKALELDKTKFWSQVLTVELATPTNFKATATTSTSAAGSPAPSNDLDSRMSGAGSPAAANNHAHAAGQSRAEITARTITLLNVPDTVNDARLSAICAPYGRVVKLVLRPDHQGAIVEFEDVASAGKASLGLEGYEIVGGRRLRTGRLKDLFASGGERKTDRIVIGGGGKKTEAQPEQRTAFMQAGPTVRRPGAGGRGGLGVKRGLGFKGPSKAAAGGVNGNSAESGEKNGVKSNADFKAMFLKSGEGGDAGDGRNQQG</sequence>
<dbReference type="CDD" id="cd00590">
    <property type="entry name" value="RRM_SF"/>
    <property type="match status" value="1"/>
</dbReference>
<dbReference type="AlphaFoldDB" id="A0A177A3F8"/>
<dbReference type="Pfam" id="PF16842">
    <property type="entry name" value="RRM_occluded"/>
    <property type="match status" value="1"/>
</dbReference>
<dbReference type="GO" id="GO:0006397">
    <property type="term" value="P:mRNA processing"/>
    <property type="evidence" value="ECO:0007669"/>
    <property type="project" value="UniProtKB-KW"/>
</dbReference>
<evidence type="ECO:0000256" key="9">
    <source>
        <dbReference type="PROSITE-ProRule" id="PRU00176"/>
    </source>
</evidence>
<feature type="domain" description="RRM" evidence="11">
    <location>
        <begin position="733"/>
        <end position="809"/>
    </location>
</feature>
<organism evidence="12">
    <name type="scientific">Pseudogymnoascus destructans</name>
    <dbReference type="NCBI Taxonomy" id="655981"/>
    <lineage>
        <taxon>Eukaryota</taxon>
        <taxon>Fungi</taxon>
        <taxon>Dikarya</taxon>
        <taxon>Ascomycota</taxon>
        <taxon>Pezizomycotina</taxon>
        <taxon>Leotiomycetes</taxon>
        <taxon>Thelebolales</taxon>
        <taxon>Thelebolaceae</taxon>
        <taxon>Pseudogymnoascus</taxon>
    </lineage>
</organism>
<dbReference type="FunFam" id="3.30.70.330:FF:000365">
    <property type="entry name" value="U4/U6 snRNA-associated-splicing factor PRP24"/>
    <property type="match status" value="1"/>
</dbReference>
<feature type="region of interest" description="Disordered" evidence="10">
    <location>
        <begin position="972"/>
        <end position="1017"/>
    </location>
</feature>
<evidence type="ECO:0000256" key="10">
    <source>
        <dbReference type="SAM" id="MobiDB-lite"/>
    </source>
</evidence>
<keyword evidence="6" id="KW-0539">Nucleus</keyword>
<gene>
    <name evidence="12" type="primary">PRP24</name>
    <name evidence="12" type="ORF">VC83_08293</name>
</gene>
<feature type="domain" description="RRM" evidence="11">
    <location>
        <begin position="642"/>
        <end position="719"/>
    </location>
</feature>
<dbReference type="InterPro" id="IPR003107">
    <property type="entry name" value="HAT"/>
</dbReference>
<dbReference type="InterPro" id="IPR012677">
    <property type="entry name" value="Nucleotide-bd_a/b_plait_sf"/>
</dbReference>
<dbReference type="SUPFAM" id="SSF48452">
    <property type="entry name" value="TPR-like"/>
    <property type="match status" value="1"/>
</dbReference>
<dbReference type="CDD" id="cd12299">
    <property type="entry name" value="RRM4_Prp24"/>
    <property type="match status" value="1"/>
</dbReference>
<dbReference type="OrthoDB" id="360390at2759"/>
<evidence type="ECO:0000256" key="4">
    <source>
        <dbReference type="ARBA" id="ARBA00022884"/>
    </source>
</evidence>
<dbReference type="Pfam" id="PF00076">
    <property type="entry name" value="RRM_1"/>
    <property type="match status" value="3"/>
</dbReference>
<keyword evidence="4 9" id="KW-0694">RNA-binding</keyword>
<evidence type="ECO:0000256" key="7">
    <source>
        <dbReference type="ARBA" id="ARBA00093374"/>
    </source>
</evidence>
<dbReference type="GO" id="GO:0008380">
    <property type="term" value="P:RNA splicing"/>
    <property type="evidence" value="ECO:0007669"/>
    <property type="project" value="UniProtKB-KW"/>
</dbReference>
<dbReference type="eggNOG" id="KOG0128">
    <property type="taxonomic scope" value="Eukaryota"/>
</dbReference>
<dbReference type="GeneID" id="36291335"/>
<dbReference type="InterPro" id="IPR031766">
    <property type="entry name" value="RRM_occluded"/>
</dbReference>
<keyword evidence="3" id="KW-0677">Repeat</keyword>
<dbReference type="Gene3D" id="1.25.40.10">
    <property type="entry name" value="Tetratricopeptide repeat domain"/>
    <property type="match status" value="2"/>
</dbReference>
<dbReference type="PANTHER" id="PTHR10352">
    <property type="entry name" value="EUKARYOTIC TRANSLATION INITIATION FACTOR 3 SUBUNIT G"/>
    <property type="match status" value="1"/>
</dbReference>
<dbReference type="VEuPathDB" id="FungiDB:GMDG_05768"/>
<feature type="compositionally biased region" description="Gly residues" evidence="10">
    <location>
        <begin position="978"/>
        <end position="993"/>
    </location>
</feature>
<dbReference type="SMART" id="SM00386">
    <property type="entry name" value="HAT"/>
    <property type="match status" value="3"/>
</dbReference>
<dbReference type="InterPro" id="IPR000504">
    <property type="entry name" value="RRM_dom"/>
</dbReference>
<keyword evidence="5" id="KW-0508">mRNA splicing</keyword>